<evidence type="ECO:0000313" key="4">
    <source>
        <dbReference type="Proteomes" id="UP001418222"/>
    </source>
</evidence>
<evidence type="ECO:0000313" key="3">
    <source>
        <dbReference type="EMBL" id="KAK8923922.1"/>
    </source>
</evidence>
<dbReference type="PANTHER" id="PTHR47926">
    <property type="entry name" value="PENTATRICOPEPTIDE REPEAT-CONTAINING PROTEIN"/>
    <property type="match status" value="1"/>
</dbReference>
<organism evidence="3 4">
    <name type="scientific">Platanthera zijinensis</name>
    <dbReference type="NCBI Taxonomy" id="2320716"/>
    <lineage>
        <taxon>Eukaryota</taxon>
        <taxon>Viridiplantae</taxon>
        <taxon>Streptophyta</taxon>
        <taxon>Embryophyta</taxon>
        <taxon>Tracheophyta</taxon>
        <taxon>Spermatophyta</taxon>
        <taxon>Magnoliopsida</taxon>
        <taxon>Liliopsida</taxon>
        <taxon>Asparagales</taxon>
        <taxon>Orchidaceae</taxon>
        <taxon>Orchidoideae</taxon>
        <taxon>Orchideae</taxon>
        <taxon>Orchidinae</taxon>
        <taxon>Platanthera</taxon>
    </lineage>
</organism>
<dbReference type="AlphaFoldDB" id="A0AAP0B1T2"/>
<proteinExistence type="predicted"/>
<gene>
    <name evidence="3" type="primary">PCMP-H85</name>
    <name evidence="3" type="ORF">KSP39_PZI019704</name>
</gene>
<protein>
    <submittedName>
        <fullName evidence="3">Pentatricopeptide repeat-containing protein</fullName>
    </submittedName>
</protein>
<comment type="caution">
    <text evidence="3">The sequence shown here is derived from an EMBL/GenBank/DDBJ whole genome shotgun (WGS) entry which is preliminary data.</text>
</comment>
<feature type="repeat" description="PPR" evidence="2">
    <location>
        <begin position="194"/>
        <end position="228"/>
    </location>
</feature>
<accession>A0AAP0B1T2</accession>
<dbReference type="InterPro" id="IPR046848">
    <property type="entry name" value="E_motif"/>
</dbReference>
<dbReference type="InterPro" id="IPR002885">
    <property type="entry name" value="PPR_rpt"/>
</dbReference>
<dbReference type="PROSITE" id="PS51375">
    <property type="entry name" value="PPR"/>
    <property type="match status" value="2"/>
</dbReference>
<name>A0AAP0B1T2_9ASPA</name>
<dbReference type="InterPro" id="IPR046960">
    <property type="entry name" value="PPR_At4g14850-like_plant"/>
</dbReference>
<feature type="repeat" description="PPR" evidence="2">
    <location>
        <begin position="296"/>
        <end position="330"/>
    </location>
</feature>
<dbReference type="GO" id="GO:0009451">
    <property type="term" value="P:RNA modification"/>
    <property type="evidence" value="ECO:0007669"/>
    <property type="project" value="InterPro"/>
</dbReference>
<dbReference type="Pfam" id="PF01535">
    <property type="entry name" value="PPR"/>
    <property type="match status" value="3"/>
</dbReference>
<sequence>MPLPLSSNSTKPPALLPSCSSASAAAASPEARRILHNLCTITSSSHLPSLLLDIVRDGLHFNSAVAAAFISSSFSLLSPRPALLLFSLLRLPPPFVCNTLMRSLLSLRPSAPLFLFHQMHLSSLPANHHTFPILLKSLSVLRFFNSGISLHSHILKLGYLLDSYISSSLLHFYALCSNDSNSALHLFDELPQRGVVAWSTLIAGLTRAGRPVDALIVFERMHFAGVTPNRVTMVSALVACAAHGHALDFGEWIHRQTIHNGWELHVVLGTALVDMYCKHGRINSGLDVFLRMPQRSVFTWNSLIQGFALVKGGPQAMKWFLKMEEEGIRPDPITLIGVLTACSHSGLVEPGRKIFDMVIRGKFGFEAGIKHYGCMVDLYGRAGMLDSAVECIQSMPFEPNVVIYGSLLAGSRARKKMNLSEFAARRLVELQPENAAHYVLLSNLYVEMGRWREAEEVRKFMKEGSLRKESGWALTERDDMEEYVKQAV</sequence>
<dbReference type="Pfam" id="PF20431">
    <property type="entry name" value="E_motif"/>
    <property type="match status" value="1"/>
</dbReference>
<keyword evidence="1" id="KW-0677">Repeat</keyword>
<dbReference type="PANTHER" id="PTHR47926:SF490">
    <property type="entry name" value="REPEAT-LIKE SUPERFAMILY PROTEIN, PUTATIVE-RELATED"/>
    <property type="match status" value="1"/>
</dbReference>
<dbReference type="NCBIfam" id="TIGR00756">
    <property type="entry name" value="PPR"/>
    <property type="match status" value="2"/>
</dbReference>
<dbReference type="FunFam" id="1.25.40.10:FF:000242">
    <property type="entry name" value="Pentatricopeptide repeat-containing protein"/>
    <property type="match status" value="1"/>
</dbReference>
<dbReference type="InterPro" id="IPR011990">
    <property type="entry name" value="TPR-like_helical_dom_sf"/>
</dbReference>
<dbReference type="GO" id="GO:0003723">
    <property type="term" value="F:RNA binding"/>
    <property type="evidence" value="ECO:0007669"/>
    <property type="project" value="InterPro"/>
</dbReference>
<dbReference type="EMBL" id="JBBWWQ010000017">
    <property type="protein sequence ID" value="KAK8923922.1"/>
    <property type="molecule type" value="Genomic_DNA"/>
</dbReference>
<dbReference type="Gene3D" id="1.25.40.10">
    <property type="entry name" value="Tetratricopeptide repeat domain"/>
    <property type="match status" value="3"/>
</dbReference>
<reference evidence="3 4" key="1">
    <citation type="journal article" date="2022" name="Nat. Plants">
        <title>Genomes of leafy and leafless Platanthera orchids illuminate the evolution of mycoheterotrophy.</title>
        <authorList>
            <person name="Li M.H."/>
            <person name="Liu K.W."/>
            <person name="Li Z."/>
            <person name="Lu H.C."/>
            <person name="Ye Q.L."/>
            <person name="Zhang D."/>
            <person name="Wang J.Y."/>
            <person name="Li Y.F."/>
            <person name="Zhong Z.M."/>
            <person name="Liu X."/>
            <person name="Yu X."/>
            <person name="Liu D.K."/>
            <person name="Tu X.D."/>
            <person name="Liu B."/>
            <person name="Hao Y."/>
            <person name="Liao X.Y."/>
            <person name="Jiang Y.T."/>
            <person name="Sun W.H."/>
            <person name="Chen J."/>
            <person name="Chen Y.Q."/>
            <person name="Ai Y."/>
            <person name="Zhai J.W."/>
            <person name="Wu S.S."/>
            <person name="Zhou Z."/>
            <person name="Hsiao Y.Y."/>
            <person name="Wu W.L."/>
            <person name="Chen Y.Y."/>
            <person name="Lin Y.F."/>
            <person name="Hsu J.L."/>
            <person name="Li C.Y."/>
            <person name="Wang Z.W."/>
            <person name="Zhao X."/>
            <person name="Zhong W.Y."/>
            <person name="Ma X.K."/>
            <person name="Ma L."/>
            <person name="Huang J."/>
            <person name="Chen G.Z."/>
            <person name="Huang M.Z."/>
            <person name="Huang L."/>
            <person name="Peng D.H."/>
            <person name="Luo Y.B."/>
            <person name="Zou S.Q."/>
            <person name="Chen S.P."/>
            <person name="Lan S."/>
            <person name="Tsai W.C."/>
            <person name="Van de Peer Y."/>
            <person name="Liu Z.J."/>
        </authorList>
    </citation>
    <scope>NUCLEOTIDE SEQUENCE [LARGE SCALE GENOMIC DNA]</scope>
    <source>
        <strain evidence="3">Lor287</strain>
    </source>
</reference>
<dbReference type="Pfam" id="PF13041">
    <property type="entry name" value="PPR_2"/>
    <property type="match status" value="1"/>
</dbReference>
<dbReference type="Proteomes" id="UP001418222">
    <property type="component" value="Unassembled WGS sequence"/>
</dbReference>
<dbReference type="FunFam" id="1.25.40.10:FF:000344">
    <property type="entry name" value="Pentatricopeptide repeat-containing protein"/>
    <property type="match status" value="1"/>
</dbReference>
<evidence type="ECO:0000256" key="2">
    <source>
        <dbReference type="PROSITE-ProRule" id="PRU00708"/>
    </source>
</evidence>
<evidence type="ECO:0000256" key="1">
    <source>
        <dbReference type="ARBA" id="ARBA00022737"/>
    </source>
</evidence>
<keyword evidence="4" id="KW-1185">Reference proteome</keyword>